<name>A0A1Z5KMX4_FISSO</name>
<feature type="signal peptide" evidence="9">
    <location>
        <begin position="1"/>
        <end position="29"/>
    </location>
</feature>
<dbReference type="Gene3D" id="1.10.510.10">
    <property type="entry name" value="Transferase(Phosphotransferase) domain 1"/>
    <property type="match status" value="1"/>
</dbReference>
<organism evidence="11 12">
    <name type="scientific">Fistulifera solaris</name>
    <name type="common">Oleaginous diatom</name>
    <dbReference type="NCBI Taxonomy" id="1519565"/>
    <lineage>
        <taxon>Eukaryota</taxon>
        <taxon>Sar</taxon>
        <taxon>Stramenopiles</taxon>
        <taxon>Ochrophyta</taxon>
        <taxon>Bacillariophyta</taxon>
        <taxon>Bacillariophyceae</taxon>
        <taxon>Bacillariophycidae</taxon>
        <taxon>Naviculales</taxon>
        <taxon>Naviculaceae</taxon>
        <taxon>Fistulifera</taxon>
    </lineage>
</organism>
<dbReference type="EMBL" id="BDSP01000257">
    <property type="protein sequence ID" value="GAX27422.1"/>
    <property type="molecule type" value="Genomic_DNA"/>
</dbReference>
<dbReference type="GO" id="GO:0031981">
    <property type="term" value="C:nuclear lumen"/>
    <property type="evidence" value="ECO:0007669"/>
    <property type="project" value="UniProtKB-ARBA"/>
</dbReference>
<dbReference type="FunFam" id="1.10.510.10:FF:000459">
    <property type="entry name" value="Casein kinase II subunit alpha"/>
    <property type="match status" value="1"/>
</dbReference>
<evidence type="ECO:0000313" key="12">
    <source>
        <dbReference type="Proteomes" id="UP000198406"/>
    </source>
</evidence>
<dbReference type="GO" id="GO:0005829">
    <property type="term" value="C:cytosol"/>
    <property type="evidence" value="ECO:0007669"/>
    <property type="project" value="TreeGrafter"/>
</dbReference>
<dbReference type="InterPro" id="IPR011009">
    <property type="entry name" value="Kinase-like_dom_sf"/>
</dbReference>
<keyword evidence="3" id="KW-0808">Transferase</keyword>
<protein>
    <recommendedName>
        <fullName evidence="1">non-specific serine/threonine protein kinase</fullName>
        <ecNumber evidence="1">2.7.11.1</ecNumber>
    </recommendedName>
</protein>
<evidence type="ECO:0000259" key="10">
    <source>
        <dbReference type="PROSITE" id="PS50011"/>
    </source>
</evidence>
<dbReference type="AlphaFoldDB" id="A0A1Z5KMX4"/>
<dbReference type="InterPro" id="IPR000719">
    <property type="entry name" value="Prot_kinase_dom"/>
</dbReference>
<evidence type="ECO:0000256" key="5">
    <source>
        <dbReference type="ARBA" id="ARBA00022777"/>
    </source>
</evidence>
<keyword evidence="9" id="KW-0732">Signal</keyword>
<dbReference type="PANTHER" id="PTHR24054">
    <property type="entry name" value="CASEIN KINASE II SUBUNIT ALPHA"/>
    <property type="match status" value="1"/>
</dbReference>
<dbReference type="InterPro" id="IPR045216">
    <property type="entry name" value="CK2_alpha"/>
</dbReference>
<dbReference type="PROSITE" id="PS50011">
    <property type="entry name" value="PROTEIN_KINASE_DOM"/>
    <property type="match status" value="1"/>
</dbReference>
<dbReference type="Pfam" id="PF00069">
    <property type="entry name" value="Pkinase"/>
    <property type="match status" value="1"/>
</dbReference>
<dbReference type="EC" id="2.7.11.1" evidence="1"/>
<evidence type="ECO:0000256" key="7">
    <source>
        <dbReference type="ARBA" id="ARBA00047899"/>
    </source>
</evidence>
<dbReference type="OrthoDB" id="43790at2759"/>
<gene>
    <name evidence="11" type="ORF">FisN_23Hh114</name>
</gene>
<dbReference type="FunFam" id="3.30.200.20:FF:000088">
    <property type="entry name" value="Casein kinase II subunit alpha"/>
    <property type="match status" value="1"/>
</dbReference>
<feature type="chain" id="PRO_5012261286" description="non-specific serine/threonine protein kinase" evidence="9">
    <location>
        <begin position="30"/>
        <end position="445"/>
    </location>
</feature>
<dbReference type="Proteomes" id="UP000198406">
    <property type="component" value="Unassembled WGS sequence"/>
</dbReference>
<evidence type="ECO:0000313" key="11">
    <source>
        <dbReference type="EMBL" id="GAX27422.1"/>
    </source>
</evidence>
<dbReference type="GO" id="GO:0006357">
    <property type="term" value="P:regulation of transcription by RNA polymerase II"/>
    <property type="evidence" value="ECO:0007669"/>
    <property type="project" value="UniProtKB-ARBA"/>
</dbReference>
<dbReference type="PROSITE" id="PS00108">
    <property type="entry name" value="PROTEIN_KINASE_ST"/>
    <property type="match status" value="1"/>
</dbReference>
<keyword evidence="4" id="KW-0547">Nucleotide-binding</keyword>
<reference evidence="11 12" key="1">
    <citation type="journal article" date="2015" name="Plant Cell">
        <title>Oil accumulation by the oleaginous diatom Fistulifera solaris as revealed by the genome and transcriptome.</title>
        <authorList>
            <person name="Tanaka T."/>
            <person name="Maeda Y."/>
            <person name="Veluchamy A."/>
            <person name="Tanaka M."/>
            <person name="Abida H."/>
            <person name="Marechal E."/>
            <person name="Bowler C."/>
            <person name="Muto M."/>
            <person name="Sunaga Y."/>
            <person name="Tanaka M."/>
            <person name="Yoshino T."/>
            <person name="Taniguchi T."/>
            <person name="Fukuda Y."/>
            <person name="Nemoto M."/>
            <person name="Matsumoto M."/>
            <person name="Wong P.S."/>
            <person name="Aburatani S."/>
            <person name="Fujibuchi W."/>
        </authorList>
    </citation>
    <scope>NUCLEOTIDE SEQUENCE [LARGE SCALE GENOMIC DNA]</scope>
    <source>
        <strain evidence="11 12">JPCC DA0580</strain>
    </source>
</reference>
<comment type="catalytic activity">
    <reaction evidence="8">
        <text>L-seryl-[protein] + ATP = O-phospho-L-seryl-[protein] + ADP + H(+)</text>
        <dbReference type="Rhea" id="RHEA:17989"/>
        <dbReference type="Rhea" id="RHEA-COMP:9863"/>
        <dbReference type="Rhea" id="RHEA-COMP:11604"/>
        <dbReference type="ChEBI" id="CHEBI:15378"/>
        <dbReference type="ChEBI" id="CHEBI:29999"/>
        <dbReference type="ChEBI" id="CHEBI:30616"/>
        <dbReference type="ChEBI" id="CHEBI:83421"/>
        <dbReference type="ChEBI" id="CHEBI:456216"/>
        <dbReference type="EC" id="2.7.11.1"/>
    </reaction>
</comment>
<evidence type="ECO:0000256" key="3">
    <source>
        <dbReference type="ARBA" id="ARBA00022679"/>
    </source>
</evidence>
<dbReference type="PANTHER" id="PTHR24054:SF0">
    <property type="entry name" value="CASEIN KINASE II SUBUNIT ALPHA"/>
    <property type="match status" value="1"/>
</dbReference>
<dbReference type="GO" id="GO:0005524">
    <property type="term" value="F:ATP binding"/>
    <property type="evidence" value="ECO:0007669"/>
    <property type="project" value="UniProtKB-KW"/>
</dbReference>
<keyword evidence="2" id="KW-0723">Serine/threonine-protein kinase</keyword>
<evidence type="ECO:0000256" key="6">
    <source>
        <dbReference type="ARBA" id="ARBA00022840"/>
    </source>
</evidence>
<dbReference type="GO" id="GO:0005956">
    <property type="term" value="C:protein kinase CK2 complex"/>
    <property type="evidence" value="ECO:0007669"/>
    <property type="project" value="TreeGrafter"/>
</dbReference>
<dbReference type="InParanoid" id="A0A1Z5KMX4"/>
<dbReference type="SMART" id="SM00220">
    <property type="entry name" value="S_TKc"/>
    <property type="match status" value="1"/>
</dbReference>
<proteinExistence type="predicted"/>
<sequence>MHRISSTTSMRRFLIVHAFCTLLFRYTKGEKAYPLGCSQKPQSYYDYENNQFPSQTVLVRSVDDFALTRRLGTGKFSDVFEAVDVNLEKKITANKPPSFVDPRTLVVVKCLKPVAERKIRREILVLERAAQVPNIVRLIAVVISPQYFEKYREHSTDLPRMPALIMEHAGPQSQWFCHSADNNLGSASPQAHSFLTDYEIRYYLYHLLAALDGLHASGIMHRDVKPRNVLVNRRGEDGMHRSPLTLIDLGLADFYHPSIPYNVRVASRHYKAPELLLGNSYYDYAIDLWGVGCILAGLLFHREPFFRGRDNVEQLHKIIAVLGIEDMWAYVNKYNIEVTENLRRELETRYTPESNPTLSNRPQRVRWSDYWQELHAAVPHKKGNRPVSPSVPSEDALDLLDHLLVYDHEERWTAQQAMQHRFFDMVRDRVQAELGSYETSATKAF</sequence>
<dbReference type="Gene3D" id="3.30.200.20">
    <property type="entry name" value="Phosphorylase Kinase, domain 1"/>
    <property type="match status" value="1"/>
</dbReference>
<dbReference type="GO" id="GO:0051726">
    <property type="term" value="P:regulation of cell cycle"/>
    <property type="evidence" value="ECO:0007669"/>
    <property type="project" value="TreeGrafter"/>
</dbReference>
<keyword evidence="12" id="KW-1185">Reference proteome</keyword>
<evidence type="ECO:0000256" key="9">
    <source>
        <dbReference type="SAM" id="SignalP"/>
    </source>
</evidence>
<accession>A0A1Z5KMX4</accession>
<dbReference type="InterPro" id="IPR008271">
    <property type="entry name" value="Ser/Thr_kinase_AS"/>
</dbReference>
<evidence type="ECO:0000256" key="1">
    <source>
        <dbReference type="ARBA" id="ARBA00012513"/>
    </source>
</evidence>
<dbReference type="SUPFAM" id="SSF56112">
    <property type="entry name" value="Protein kinase-like (PK-like)"/>
    <property type="match status" value="1"/>
</dbReference>
<keyword evidence="6" id="KW-0067">ATP-binding</keyword>
<feature type="domain" description="Protein kinase" evidence="10">
    <location>
        <begin position="65"/>
        <end position="423"/>
    </location>
</feature>
<evidence type="ECO:0000256" key="8">
    <source>
        <dbReference type="ARBA" id="ARBA00048679"/>
    </source>
</evidence>
<comment type="caution">
    <text evidence="11">The sequence shown here is derived from an EMBL/GenBank/DDBJ whole genome shotgun (WGS) entry which is preliminary data.</text>
</comment>
<dbReference type="GO" id="GO:0004674">
    <property type="term" value="F:protein serine/threonine kinase activity"/>
    <property type="evidence" value="ECO:0007669"/>
    <property type="project" value="UniProtKB-KW"/>
</dbReference>
<evidence type="ECO:0000256" key="2">
    <source>
        <dbReference type="ARBA" id="ARBA00022527"/>
    </source>
</evidence>
<comment type="catalytic activity">
    <reaction evidence="7">
        <text>L-threonyl-[protein] + ATP = O-phospho-L-threonyl-[protein] + ADP + H(+)</text>
        <dbReference type="Rhea" id="RHEA:46608"/>
        <dbReference type="Rhea" id="RHEA-COMP:11060"/>
        <dbReference type="Rhea" id="RHEA-COMP:11605"/>
        <dbReference type="ChEBI" id="CHEBI:15378"/>
        <dbReference type="ChEBI" id="CHEBI:30013"/>
        <dbReference type="ChEBI" id="CHEBI:30616"/>
        <dbReference type="ChEBI" id="CHEBI:61977"/>
        <dbReference type="ChEBI" id="CHEBI:456216"/>
        <dbReference type="EC" id="2.7.11.1"/>
    </reaction>
</comment>
<evidence type="ECO:0000256" key="4">
    <source>
        <dbReference type="ARBA" id="ARBA00022741"/>
    </source>
</evidence>
<keyword evidence="5" id="KW-0418">Kinase</keyword>